<keyword evidence="1" id="KW-0663">Pyridoxal phosphate</keyword>
<dbReference type="AlphaFoldDB" id="A0A3E2BPQ8"/>
<evidence type="ECO:0000256" key="1">
    <source>
        <dbReference type="ARBA" id="ARBA00022898"/>
    </source>
</evidence>
<dbReference type="Gene3D" id="3.90.1150.10">
    <property type="entry name" value="Aspartate Aminotransferase, domain 1"/>
    <property type="match status" value="1"/>
</dbReference>
<dbReference type="Pfam" id="PF00266">
    <property type="entry name" value="Aminotran_5"/>
    <property type="match status" value="1"/>
</dbReference>
<dbReference type="PANTHER" id="PTHR43092">
    <property type="entry name" value="L-CYSTEINE DESULFHYDRASE"/>
    <property type="match status" value="1"/>
</dbReference>
<dbReference type="Proteomes" id="UP000257323">
    <property type="component" value="Unassembled WGS sequence"/>
</dbReference>
<protein>
    <submittedName>
        <fullName evidence="3">Cysteine desulfurase</fullName>
    </submittedName>
</protein>
<comment type="caution">
    <text evidence="3">The sequence shown here is derived from an EMBL/GenBank/DDBJ whole genome shotgun (WGS) entry which is preliminary data.</text>
</comment>
<sequence>MLERETEEKEFWKKVRAEFLLDPGQVFFNTGTLGAMPRRVFDRVVNHLRLTAEKIAEWDYYGADWISGYQPWTEIREKIARLLNCQAGEIALTENATAGMNYISNGLDLEPGDEVLGTDQEHPGGESGWLLKAKRCGIVYRQLPLGKPIKSPREVIDTFVRAMGPRTRVLAIPHIITGSGAILPVKELCAEARQRGIFTVIDGAQTVGQIRVDLKELGCDAYYGSFHKWLCAPAGNGFLYLRHDMAGKVWTTLASTQWDNREDHGFRLSQRGTGNLSLLFGLDEALDFHFELGPERVYARIKALGDYLRSRLQEVPGIKLFTPLHPEMAAGITVYNIEGLTGNFIQDELWKRARLRPRSMGEVYGVRQSTHIYNSFEEIDGTVDILKDLAAGR</sequence>
<dbReference type="Gene3D" id="3.40.640.10">
    <property type="entry name" value="Type I PLP-dependent aspartate aminotransferase-like (Major domain)"/>
    <property type="match status" value="1"/>
</dbReference>
<evidence type="ECO:0000313" key="3">
    <source>
        <dbReference type="EMBL" id="RFT16627.1"/>
    </source>
</evidence>
<dbReference type="InterPro" id="IPR015421">
    <property type="entry name" value="PyrdxlP-dep_Trfase_major"/>
</dbReference>
<dbReference type="InterPro" id="IPR000192">
    <property type="entry name" value="Aminotrans_V_dom"/>
</dbReference>
<accession>A0A3E2BPQ8</accession>
<name>A0A3E2BPQ8_9BACT</name>
<organism evidence="3 4">
    <name type="scientific">Candidatus Saccharicenans subterraneus</name>
    <dbReference type="NCBI Taxonomy" id="2508984"/>
    <lineage>
        <taxon>Bacteria</taxon>
        <taxon>Candidatus Aminicenantota</taxon>
        <taxon>Candidatus Aminicenantia</taxon>
        <taxon>Candidatus Aminicenantales</taxon>
        <taxon>Candidatus Saccharicenantaceae</taxon>
        <taxon>Candidatus Saccharicenans</taxon>
    </lineage>
</organism>
<gene>
    <name evidence="3" type="ORF">OP8BY_1240</name>
</gene>
<dbReference type="InterPro" id="IPR015422">
    <property type="entry name" value="PyrdxlP-dep_Trfase_small"/>
</dbReference>
<evidence type="ECO:0000313" key="4">
    <source>
        <dbReference type="Proteomes" id="UP000257323"/>
    </source>
</evidence>
<reference evidence="3 4" key="1">
    <citation type="submission" date="2018-08" db="EMBL/GenBank/DDBJ databases">
        <title>Genome analysis of the thermophilic bacterium of the candidate phylum Aminicenantes from deep subsurface aquifer revealed its physiology and ecological role.</title>
        <authorList>
            <person name="Kadnikov V.V."/>
            <person name="Mardanov A.V."/>
            <person name="Beletsky A.V."/>
            <person name="Karnachuk O.V."/>
            <person name="Ravin N.V."/>
        </authorList>
    </citation>
    <scope>NUCLEOTIDE SEQUENCE [LARGE SCALE GENOMIC DNA]</scope>
    <source>
        <strain evidence="3">BY38</strain>
    </source>
</reference>
<dbReference type="PANTHER" id="PTHR43092:SF2">
    <property type="entry name" value="HERCYNYLCYSTEINE SULFOXIDE LYASE"/>
    <property type="match status" value="1"/>
</dbReference>
<dbReference type="SUPFAM" id="SSF53383">
    <property type="entry name" value="PLP-dependent transferases"/>
    <property type="match status" value="1"/>
</dbReference>
<evidence type="ECO:0000259" key="2">
    <source>
        <dbReference type="Pfam" id="PF00266"/>
    </source>
</evidence>
<proteinExistence type="predicted"/>
<dbReference type="EMBL" id="QUAH01000002">
    <property type="protein sequence ID" value="RFT16627.1"/>
    <property type="molecule type" value="Genomic_DNA"/>
</dbReference>
<dbReference type="InterPro" id="IPR015424">
    <property type="entry name" value="PyrdxlP-dep_Trfase"/>
</dbReference>
<feature type="domain" description="Aminotransferase class V" evidence="2">
    <location>
        <begin position="72"/>
        <end position="352"/>
    </location>
</feature>